<protein>
    <submittedName>
        <fullName evidence="2">Uncharacterized protein</fullName>
    </submittedName>
</protein>
<gene>
    <name evidence="2" type="ORF">I6J18_15470</name>
</gene>
<keyword evidence="1" id="KW-0472">Membrane</keyword>
<organism evidence="2 3">
    <name type="scientific">Peribacillus psychrosaccharolyticus</name>
    <name type="common">Bacillus psychrosaccharolyticus</name>
    <dbReference type="NCBI Taxonomy" id="1407"/>
    <lineage>
        <taxon>Bacteria</taxon>
        <taxon>Bacillati</taxon>
        <taxon>Bacillota</taxon>
        <taxon>Bacilli</taxon>
        <taxon>Bacillales</taxon>
        <taxon>Bacillaceae</taxon>
        <taxon>Peribacillus</taxon>
    </lineage>
</organism>
<evidence type="ECO:0000313" key="2">
    <source>
        <dbReference type="EMBL" id="QQS99039.1"/>
    </source>
</evidence>
<accession>A0A974NJW6</accession>
<feature type="transmembrane region" description="Helical" evidence="1">
    <location>
        <begin position="40"/>
        <end position="60"/>
    </location>
</feature>
<name>A0A974NJW6_PERPY</name>
<dbReference type="AlphaFoldDB" id="A0A974NJW6"/>
<evidence type="ECO:0000256" key="1">
    <source>
        <dbReference type="SAM" id="Phobius"/>
    </source>
</evidence>
<dbReference type="Proteomes" id="UP000595254">
    <property type="component" value="Chromosome"/>
</dbReference>
<keyword evidence="1" id="KW-1133">Transmembrane helix</keyword>
<reference evidence="2 3" key="1">
    <citation type="submission" date="2021-01" db="EMBL/GenBank/DDBJ databases">
        <title>FDA dAtabase for Regulatory Grade micrObial Sequences (FDA-ARGOS): Supporting development and validation of Infectious Disease Dx tests.</title>
        <authorList>
            <person name="Nelson B."/>
            <person name="Plummer A."/>
            <person name="Tallon L."/>
            <person name="Sadzewicz L."/>
            <person name="Zhao X."/>
            <person name="Boylan J."/>
            <person name="Ott S."/>
            <person name="Bowen H."/>
            <person name="Vavikolanu K."/>
            <person name="Mehta A."/>
            <person name="Aluvathingal J."/>
            <person name="Nadendla S."/>
            <person name="Myers T."/>
            <person name="Yan Y."/>
            <person name="Sichtig H."/>
        </authorList>
    </citation>
    <scope>NUCLEOTIDE SEQUENCE [LARGE SCALE GENOMIC DNA]</scope>
    <source>
        <strain evidence="2 3">FDAARGOS_1161</strain>
    </source>
</reference>
<keyword evidence="3" id="KW-1185">Reference proteome</keyword>
<feature type="transmembrane region" description="Helical" evidence="1">
    <location>
        <begin position="16"/>
        <end position="34"/>
    </location>
</feature>
<keyword evidence="1" id="KW-0812">Transmembrane</keyword>
<dbReference type="RefSeq" id="WP_040374750.1">
    <property type="nucleotide sequence ID" value="NZ_CP068053.1"/>
</dbReference>
<sequence>MAPASFEMFGDGKMNLLKKAGILAGCLFFLYLIVKLYEYSLGSISFFLLAIIFFIAAYRLNK</sequence>
<proteinExistence type="predicted"/>
<evidence type="ECO:0000313" key="3">
    <source>
        <dbReference type="Proteomes" id="UP000595254"/>
    </source>
</evidence>
<dbReference type="EMBL" id="CP068053">
    <property type="protein sequence ID" value="QQS99039.1"/>
    <property type="molecule type" value="Genomic_DNA"/>
</dbReference>
<dbReference type="KEGG" id="ppsr:I6J18_15470"/>